<reference evidence="2 3" key="1">
    <citation type="submission" date="2015-06" db="EMBL/GenBank/DDBJ databases">
        <title>Talaromyces atroroseus IBT 11181 draft genome.</title>
        <authorList>
            <person name="Rasmussen K.B."/>
            <person name="Rasmussen S."/>
            <person name="Petersen B."/>
            <person name="Sicheritz-Ponten T."/>
            <person name="Mortensen U.H."/>
            <person name="Thrane U."/>
        </authorList>
    </citation>
    <scope>NUCLEOTIDE SEQUENCE [LARGE SCALE GENOMIC DNA]</scope>
    <source>
        <strain evidence="2 3">IBT 11181</strain>
    </source>
</reference>
<protein>
    <recommendedName>
        <fullName evidence="1">N-acetyltransferase domain-containing protein</fullName>
    </recommendedName>
</protein>
<sequence>MASISPIYQAIGSIGESQFELQSKSIPGLTLRIPTSETIGDVVDILANKANSELDRSISDATTEELQSIARHWTTVDSPLSHVNFLVRQGDKPLGIAGLGWIGPANDEDEKQSERAGAAGVMIQPFARGKGYAYEALRMVFAYGLRELGLTEVWVGTHSKNVPMRKLMENKFGLLPEVSTDGLDKFGNDLQWTLKKDWLQPNV</sequence>
<dbReference type="SUPFAM" id="SSF55729">
    <property type="entry name" value="Acyl-CoA N-acyltransferases (Nat)"/>
    <property type="match status" value="1"/>
</dbReference>
<accession>A0A225B271</accession>
<dbReference type="RefSeq" id="XP_020123939.1">
    <property type="nucleotide sequence ID" value="XM_020260219.1"/>
</dbReference>
<dbReference type="GeneID" id="31000170"/>
<comment type="caution">
    <text evidence="2">The sequence shown here is derived from an EMBL/GenBank/DDBJ whole genome shotgun (WGS) entry which is preliminary data.</text>
</comment>
<dbReference type="EMBL" id="LFMY01000001">
    <property type="protein sequence ID" value="OKL63818.1"/>
    <property type="molecule type" value="Genomic_DNA"/>
</dbReference>
<gene>
    <name evidence="2" type="ORF">UA08_00415</name>
</gene>
<keyword evidence="3" id="KW-1185">Reference proteome</keyword>
<evidence type="ECO:0000259" key="1">
    <source>
        <dbReference type="Pfam" id="PF13302"/>
    </source>
</evidence>
<dbReference type="Gene3D" id="3.40.630.30">
    <property type="match status" value="1"/>
</dbReference>
<evidence type="ECO:0000313" key="3">
    <source>
        <dbReference type="Proteomes" id="UP000214365"/>
    </source>
</evidence>
<feature type="domain" description="N-acetyltransferase" evidence="1">
    <location>
        <begin position="29"/>
        <end position="169"/>
    </location>
</feature>
<evidence type="ECO:0000313" key="2">
    <source>
        <dbReference type="EMBL" id="OKL63818.1"/>
    </source>
</evidence>
<dbReference type="InterPro" id="IPR016181">
    <property type="entry name" value="Acyl_CoA_acyltransferase"/>
</dbReference>
<dbReference type="CDD" id="cd04301">
    <property type="entry name" value="NAT_SF"/>
    <property type="match status" value="1"/>
</dbReference>
<dbReference type="OrthoDB" id="64477at2759"/>
<dbReference type="Pfam" id="PF13302">
    <property type="entry name" value="Acetyltransf_3"/>
    <property type="match status" value="1"/>
</dbReference>
<organism evidence="2 3">
    <name type="scientific">Talaromyces atroroseus</name>
    <dbReference type="NCBI Taxonomy" id="1441469"/>
    <lineage>
        <taxon>Eukaryota</taxon>
        <taxon>Fungi</taxon>
        <taxon>Dikarya</taxon>
        <taxon>Ascomycota</taxon>
        <taxon>Pezizomycotina</taxon>
        <taxon>Eurotiomycetes</taxon>
        <taxon>Eurotiomycetidae</taxon>
        <taxon>Eurotiales</taxon>
        <taxon>Trichocomaceae</taxon>
        <taxon>Talaromyces</taxon>
        <taxon>Talaromyces sect. Trachyspermi</taxon>
    </lineage>
</organism>
<proteinExistence type="predicted"/>
<dbReference type="InterPro" id="IPR000182">
    <property type="entry name" value="GNAT_dom"/>
</dbReference>
<dbReference type="AlphaFoldDB" id="A0A225B271"/>
<dbReference type="Proteomes" id="UP000214365">
    <property type="component" value="Unassembled WGS sequence"/>
</dbReference>
<name>A0A225B271_TALAT</name>
<dbReference type="GO" id="GO:0016747">
    <property type="term" value="F:acyltransferase activity, transferring groups other than amino-acyl groups"/>
    <property type="evidence" value="ECO:0007669"/>
    <property type="project" value="InterPro"/>
</dbReference>